<dbReference type="GO" id="GO:0005886">
    <property type="term" value="C:plasma membrane"/>
    <property type="evidence" value="ECO:0007669"/>
    <property type="project" value="UniProtKB-SubCell"/>
</dbReference>
<feature type="transmembrane region" description="Helical" evidence="7">
    <location>
        <begin position="364"/>
        <end position="387"/>
    </location>
</feature>
<name>A0A7R9YAE8_9STRA</name>
<feature type="transmembrane region" description="Helical" evidence="7">
    <location>
        <begin position="650"/>
        <end position="669"/>
    </location>
</feature>
<evidence type="ECO:0000256" key="2">
    <source>
        <dbReference type="ARBA" id="ARBA00007168"/>
    </source>
</evidence>
<dbReference type="InterPro" id="IPR007603">
    <property type="entry name" value="Choline_transptr-like"/>
</dbReference>
<accession>A0A7R9YAE8</accession>
<proteinExistence type="inferred from homology"/>
<keyword evidence="4 7" id="KW-1133">Transmembrane helix</keyword>
<evidence type="ECO:0000256" key="5">
    <source>
        <dbReference type="ARBA" id="ARBA00023136"/>
    </source>
</evidence>
<protein>
    <recommendedName>
        <fullName evidence="7">Choline transporter-like protein</fullName>
    </recommendedName>
</protein>
<comment type="subcellular location">
    <subcellularLocation>
        <location evidence="7">Cell membrane</location>
        <topology evidence="7">Multi-pass membrane protein</topology>
    </subcellularLocation>
    <subcellularLocation>
        <location evidence="1">Membrane</location>
        <topology evidence="1">Multi-pass membrane protein</topology>
    </subcellularLocation>
</comment>
<dbReference type="PANTHER" id="PTHR12385:SF14">
    <property type="entry name" value="CHOLINE TRANSPORTER-LIKE 2"/>
    <property type="match status" value="1"/>
</dbReference>
<dbReference type="AlphaFoldDB" id="A0A7R9YAE8"/>
<keyword evidence="3 7" id="KW-0812">Transmembrane</keyword>
<dbReference type="GO" id="GO:0022857">
    <property type="term" value="F:transmembrane transporter activity"/>
    <property type="evidence" value="ECO:0007669"/>
    <property type="project" value="UniProtKB-UniRule"/>
</dbReference>
<dbReference type="Pfam" id="PF04515">
    <property type="entry name" value="Choline_transpo"/>
    <property type="match status" value="1"/>
</dbReference>
<feature type="transmembrane region" description="Helical" evidence="7">
    <location>
        <begin position="516"/>
        <end position="540"/>
    </location>
</feature>
<organism evidence="8">
    <name type="scientific">Pinguiococcus pyrenoidosus</name>
    <dbReference type="NCBI Taxonomy" id="172671"/>
    <lineage>
        <taxon>Eukaryota</taxon>
        <taxon>Sar</taxon>
        <taxon>Stramenopiles</taxon>
        <taxon>Ochrophyta</taxon>
        <taxon>Pinguiophyceae</taxon>
        <taxon>Pinguiochrysidales</taxon>
        <taxon>Pinguiochrysidaceae</taxon>
        <taxon>Pinguiococcus</taxon>
    </lineage>
</organism>
<evidence type="ECO:0000256" key="6">
    <source>
        <dbReference type="ARBA" id="ARBA00023180"/>
    </source>
</evidence>
<gene>
    <name evidence="8" type="ORF">PPYR1160_LOCUS5201</name>
</gene>
<comment type="function">
    <text evidence="7">Choline transporter.</text>
</comment>
<sequence>MADPDNQDLGEKVRHAQTRGWTRRVNAAPSCLPSLVSKHELELAGKKPEEFKWLHNPNDRLPNTSLPLCLCLCLFLCRSLSLPLLSPPLSPPCLCAQLKAPPNFAGPANKDSRKTTDCFFLLLIIAGWIAMTAIGIDAITRGNLEELLNGVDSEGRICGVDSAVDDLPDLIYVNSKLNGVCIKDCPDEDVLGSSNQGLDAVDFINSTTSAQVYSIDGDGLSFGGLAACLSYSGSATFASLFEEGACVPLWESREVINRCVFKNDEVRDVILADLDDNEYVRNFVSDLLVTRRVIFGFGFVVALVLGFLFLYILEIPCLAAFVIWSMVLGILVVLVICGALLIRTGNEWEDDDSRQTYEVRGIRAIGYIFAVGAFLYFCVIVCMREQINLAIGLVKEAAKAMQAMRTIVFIPFLQAFGFGLFMVPWVFYILYLASLGDQKVKQFDVNGVAVTAREYEFDNEVQRSGWYMLFIFMWTSQFIIAVGHLTIATAVATWFFTRDKSYVHSGTPFRSVGLVLRFHTGTAAFGALILAIVQIIRAVITYMQKKAKESGNKVAEYILCLCQCCFWCFEKCVKFLSQNAYIQTAIFGKGFCSGAKDAFFLILRNFLRVGALTAVGGFVMSIGKIFIVSIATAGSFFLIEEIYGDEINGLFLPVLFVFILSYYTADMFLDIYEIAMMTVLQCFIADEEMFGSENGFASDSIKSYIHDSGKSKDTKNFASV</sequence>
<evidence type="ECO:0000256" key="1">
    <source>
        <dbReference type="ARBA" id="ARBA00004141"/>
    </source>
</evidence>
<dbReference type="PANTHER" id="PTHR12385">
    <property type="entry name" value="CHOLINE TRANSPORTER-LIKE (SLC FAMILY 44)"/>
    <property type="match status" value="1"/>
</dbReference>
<evidence type="ECO:0000313" key="8">
    <source>
        <dbReference type="EMBL" id="CAD8255709.1"/>
    </source>
</evidence>
<feature type="transmembrane region" description="Helical" evidence="7">
    <location>
        <begin position="609"/>
        <end position="638"/>
    </location>
</feature>
<keyword evidence="6" id="KW-0325">Glycoprotein</keyword>
<comment type="similarity">
    <text evidence="2 7">Belongs to the CTL (choline transporter-like) family.</text>
</comment>
<evidence type="ECO:0000256" key="4">
    <source>
        <dbReference type="ARBA" id="ARBA00022989"/>
    </source>
</evidence>
<feature type="transmembrane region" description="Helical" evidence="7">
    <location>
        <begin position="119"/>
        <end position="139"/>
    </location>
</feature>
<evidence type="ECO:0000256" key="7">
    <source>
        <dbReference type="RuleBase" id="RU368066"/>
    </source>
</evidence>
<feature type="transmembrane region" description="Helical" evidence="7">
    <location>
        <begin position="319"/>
        <end position="343"/>
    </location>
</feature>
<reference evidence="8" key="1">
    <citation type="submission" date="2021-01" db="EMBL/GenBank/DDBJ databases">
        <authorList>
            <person name="Corre E."/>
            <person name="Pelletier E."/>
            <person name="Niang G."/>
            <person name="Scheremetjew M."/>
            <person name="Finn R."/>
            <person name="Kale V."/>
            <person name="Holt S."/>
            <person name="Cochrane G."/>
            <person name="Meng A."/>
            <person name="Brown T."/>
            <person name="Cohen L."/>
        </authorList>
    </citation>
    <scope>NUCLEOTIDE SEQUENCE</scope>
    <source>
        <strain evidence="8">CCMP2078</strain>
    </source>
</reference>
<evidence type="ECO:0000256" key="3">
    <source>
        <dbReference type="ARBA" id="ARBA00022692"/>
    </source>
</evidence>
<feature type="transmembrane region" description="Helical" evidence="7">
    <location>
        <begin position="466"/>
        <end position="496"/>
    </location>
</feature>
<feature type="transmembrane region" description="Helical" evidence="7">
    <location>
        <begin position="407"/>
        <end position="433"/>
    </location>
</feature>
<keyword evidence="5 7" id="KW-0472">Membrane</keyword>
<dbReference type="EMBL" id="HBEA01006756">
    <property type="protein sequence ID" value="CAD8255709.1"/>
    <property type="molecule type" value="Transcribed_RNA"/>
</dbReference>
<feature type="transmembrane region" description="Helical" evidence="7">
    <location>
        <begin position="293"/>
        <end position="313"/>
    </location>
</feature>